<evidence type="ECO:0000256" key="1">
    <source>
        <dbReference type="ARBA" id="ARBA00004167"/>
    </source>
</evidence>
<keyword evidence="2" id="KW-0812">Transmembrane</keyword>
<feature type="domain" description="AB hydrolase-1" evidence="9">
    <location>
        <begin position="107"/>
        <end position="402"/>
    </location>
</feature>
<feature type="region of interest" description="Disordered" evidence="8">
    <location>
        <begin position="498"/>
        <end position="517"/>
    </location>
</feature>
<dbReference type="Pfam" id="PF00561">
    <property type="entry name" value="Abhydrolase_1"/>
    <property type="match status" value="1"/>
</dbReference>
<dbReference type="PANTHER" id="PTHR11005">
    <property type="entry name" value="LYSOSOMAL ACID LIPASE-RELATED"/>
    <property type="match status" value="1"/>
</dbReference>
<evidence type="ECO:0000313" key="11">
    <source>
        <dbReference type="Proteomes" id="UP001162090"/>
    </source>
</evidence>
<evidence type="ECO:0000256" key="2">
    <source>
        <dbReference type="ARBA" id="ARBA00022692"/>
    </source>
</evidence>
<evidence type="ECO:0000256" key="7">
    <source>
        <dbReference type="ARBA" id="ARBA00023136"/>
    </source>
</evidence>
<dbReference type="GO" id="GO:0016020">
    <property type="term" value="C:membrane"/>
    <property type="evidence" value="ECO:0007669"/>
    <property type="project" value="UniProtKB-SubCell"/>
</dbReference>
<evidence type="ECO:0000256" key="4">
    <source>
        <dbReference type="ARBA" id="ARBA00022963"/>
    </source>
</evidence>
<evidence type="ECO:0000256" key="5">
    <source>
        <dbReference type="ARBA" id="ARBA00022989"/>
    </source>
</evidence>
<keyword evidence="3" id="KW-0378">Hydrolase</keyword>
<dbReference type="AlphaFoldDB" id="A0AA35J2Q3"/>
<evidence type="ECO:0000256" key="6">
    <source>
        <dbReference type="ARBA" id="ARBA00023098"/>
    </source>
</evidence>
<dbReference type="Gene3D" id="3.40.50.1820">
    <property type="entry name" value="alpha/beta hydrolase"/>
    <property type="match status" value="1"/>
</dbReference>
<evidence type="ECO:0000256" key="3">
    <source>
        <dbReference type="ARBA" id="ARBA00022801"/>
    </source>
</evidence>
<dbReference type="FunFam" id="3.40.50.1820:FF:000095">
    <property type="entry name" value="Triglyceride lipase-cholesterol esterase"/>
    <property type="match status" value="1"/>
</dbReference>
<dbReference type="SUPFAM" id="SSF53474">
    <property type="entry name" value="alpha/beta-Hydrolases"/>
    <property type="match status" value="1"/>
</dbReference>
<dbReference type="Proteomes" id="UP001162090">
    <property type="component" value="Chromosome 11"/>
</dbReference>
<evidence type="ECO:0000313" key="10">
    <source>
        <dbReference type="EMBL" id="CAI4044951.1"/>
    </source>
</evidence>
<evidence type="ECO:0000256" key="8">
    <source>
        <dbReference type="SAM" id="MobiDB-lite"/>
    </source>
</evidence>
<accession>A0AA35J2Q3</accession>
<keyword evidence="6" id="KW-0443">Lipid metabolism</keyword>
<comment type="subcellular location">
    <subcellularLocation>
        <location evidence="1">Membrane</location>
        <topology evidence="1">Single-pass membrane protein</topology>
    </subcellularLocation>
</comment>
<dbReference type="InterPro" id="IPR029058">
    <property type="entry name" value="AB_hydrolase_fold"/>
</dbReference>
<protein>
    <recommendedName>
        <fullName evidence="9">AB hydrolase-1 domain-containing protein</fullName>
    </recommendedName>
</protein>
<proteinExistence type="predicted"/>
<name>A0AA35J2Q3_SACUV</name>
<dbReference type="InterPro" id="IPR000073">
    <property type="entry name" value="AB_hydrolase_1"/>
</dbReference>
<keyword evidence="7" id="KW-0472">Membrane</keyword>
<keyword evidence="4" id="KW-0442">Lipid degradation</keyword>
<dbReference type="GO" id="GO:0016787">
    <property type="term" value="F:hydrolase activity"/>
    <property type="evidence" value="ECO:0007669"/>
    <property type="project" value="UniProtKB-KW"/>
</dbReference>
<reference evidence="10" key="1">
    <citation type="submission" date="2022-10" db="EMBL/GenBank/DDBJ databases">
        <authorList>
            <person name="Byrne P K."/>
        </authorList>
    </citation>
    <scope>NUCLEOTIDE SEQUENCE</scope>
    <source>
        <strain evidence="10">CBS7001</strain>
    </source>
</reference>
<keyword evidence="5" id="KW-1133">Transmembrane helix</keyword>
<dbReference type="EMBL" id="OX365922">
    <property type="protein sequence ID" value="CAI4044951.1"/>
    <property type="molecule type" value="Genomic_DNA"/>
</dbReference>
<sequence>MLFPFLGRLSITDYIIVILVYIESIVSFVLKLIPQPMFNLFEWLINFTTCSDDNTIEQKLRAAPTIHEMCALFDISVEDHLVRTEDNYILTLHRIPPISKNKFNNKVVYLHHGLLMCSDVWCCNVERHKNLPFVLHDLGYDVWMGNNRGNKYSTAHLNKPPKSSKFWDFSIDEFAFFDIPNSIEFILDITRMDKVICIGFSQGSAQMFAAFSLSEKLNQKVSHFIAIAPAMTPRGLHNRIVDALAKSSPSFMYLFFGRNIVLPSAVIWQRTLHPTLFNFCIDVANKVLFNWKSFNIQPRQKIASYAKLYSTTSVKSIVHWFQILRSQKFQMFEASDSMLNSLTRPYQIASFPTRTNIKIPILLIYGGIDSLVDIEVMKRNLPSNSVFDVKVDNYEHLDLIWGKDTDTLVIAKVLRFIEFFNPGNSLMKTSHLLPSASLVEEVPTTAWKAISHPSRDFSQKVQSLDRSPLSVQADEVDEKPSADNARFLRRVFSTSAIDEDNSNVPQEETEGEIHKEQQRRLSAYLESSNDLRQLDTNISAAALDGIDQE</sequence>
<dbReference type="GO" id="GO:0016042">
    <property type="term" value="P:lipid catabolic process"/>
    <property type="evidence" value="ECO:0007669"/>
    <property type="project" value="UniProtKB-KW"/>
</dbReference>
<organism evidence="10 11">
    <name type="scientific">Saccharomyces uvarum</name>
    <name type="common">Yeast</name>
    <name type="synonym">Saccharomyces bayanus var. uvarum</name>
    <dbReference type="NCBI Taxonomy" id="230603"/>
    <lineage>
        <taxon>Eukaryota</taxon>
        <taxon>Fungi</taxon>
        <taxon>Dikarya</taxon>
        <taxon>Ascomycota</taxon>
        <taxon>Saccharomycotina</taxon>
        <taxon>Saccharomycetes</taxon>
        <taxon>Saccharomycetales</taxon>
        <taxon>Saccharomycetaceae</taxon>
        <taxon>Saccharomyces</taxon>
    </lineage>
</organism>
<evidence type="ECO:0000259" key="9">
    <source>
        <dbReference type="Pfam" id="PF00561"/>
    </source>
</evidence>
<gene>
    <name evidence="10" type="primary">SUVC11G0800</name>
    <name evidence="10" type="ORF">SUVC_11G0800</name>
</gene>